<evidence type="ECO:0000256" key="3">
    <source>
        <dbReference type="ARBA" id="ARBA00004498"/>
    </source>
</evidence>
<dbReference type="AlphaFoldDB" id="H3BFI1"/>
<evidence type="ECO:0000313" key="20">
    <source>
        <dbReference type="Ensembl" id="ENSLACP00000020652.1"/>
    </source>
</evidence>
<dbReference type="GO" id="GO:0007179">
    <property type="term" value="P:transforming growth factor beta receptor signaling pathway"/>
    <property type="evidence" value="ECO:0007669"/>
    <property type="project" value="TreeGrafter"/>
</dbReference>
<dbReference type="EMBL" id="AFYH01010040">
    <property type="status" value="NOT_ANNOTATED_CDS"/>
    <property type="molecule type" value="Genomic_DNA"/>
</dbReference>
<protein>
    <recommendedName>
        <fullName evidence="15">Transforming growth factor beta</fullName>
    </recommendedName>
</protein>
<dbReference type="PROSITE" id="PS51362">
    <property type="entry name" value="TGF_BETA_2"/>
    <property type="match status" value="1"/>
</dbReference>
<organism evidence="20 21">
    <name type="scientific">Latimeria chalumnae</name>
    <name type="common">Coelacanth</name>
    <dbReference type="NCBI Taxonomy" id="7897"/>
    <lineage>
        <taxon>Eukaryota</taxon>
        <taxon>Metazoa</taxon>
        <taxon>Chordata</taxon>
        <taxon>Craniata</taxon>
        <taxon>Vertebrata</taxon>
        <taxon>Euteleostomi</taxon>
        <taxon>Coelacanthiformes</taxon>
        <taxon>Coelacanthidae</taxon>
        <taxon>Latimeria</taxon>
    </lineage>
</organism>
<dbReference type="PRINTS" id="PR01424">
    <property type="entry name" value="TGFBETA1"/>
</dbReference>
<comment type="function">
    <text evidence="1">Transforming growth factor beta-1 proprotein: Precursor of the Latency-associated peptide (LAP) and Transforming growth factor beta-1 (TGF-beta-1) chains, which constitute the regulatory and active subunit of TGF-beta-1, respectively.</text>
</comment>
<gene>
    <name evidence="20" type="primary">LOC102364242</name>
</gene>
<evidence type="ECO:0000256" key="12">
    <source>
        <dbReference type="ARBA" id="ARBA00023246"/>
    </source>
</evidence>
<reference evidence="20" key="3">
    <citation type="submission" date="2025-09" db="UniProtKB">
        <authorList>
            <consortium name="Ensembl"/>
        </authorList>
    </citation>
    <scope>IDENTIFICATION</scope>
</reference>
<evidence type="ECO:0000256" key="1">
    <source>
        <dbReference type="ARBA" id="ARBA00002007"/>
    </source>
</evidence>
<dbReference type="Bgee" id="ENSLACG00000018146">
    <property type="expression patterns" value="Expressed in mesonephros and 5 other cell types or tissues"/>
</dbReference>
<dbReference type="InterPro" id="IPR001111">
    <property type="entry name" value="TGF-b_propeptide"/>
</dbReference>
<dbReference type="GO" id="GO:0005125">
    <property type="term" value="F:cytokine activity"/>
    <property type="evidence" value="ECO:0007669"/>
    <property type="project" value="TreeGrafter"/>
</dbReference>
<feature type="disulfide bond" description="Interchain" evidence="16">
    <location>
        <position position="366"/>
    </location>
</feature>
<dbReference type="FunFam" id="2.10.90.10:FF:000004">
    <property type="entry name" value="Transforming growth factor beta"/>
    <property type="match status" value="1"/>
</dbReference>
<evidence type="ECO:0000256" key="17">
    <source>
        <dbReference type="RuleBase" id="RU000354"/>
    </source>
</evidence>
<reference evidence="20" key="2">
    <citation type="submission" date="2025-08" db="UniProtKB">
        <authorList>
            <consortium name="Ensembl"/>
        </authorList>
    </citation>
    <scope>IDENTIFICATION</scope>
</reference>
<dbReference type="PANTHER" id="PTHR11848">
    <property type="entry name" value="TGF-BETA FAMILY"/>
    <property type="match status" value="1"/>
</dbReference>
<dbReference type="STRING" id="7897.ENSLACP00000020652"/>
<dbReference type="GO" id="GO:0005160">
    <property type="term" value="F:transforming growth factor beta receptor binding"/>
    <property type="evidence" value="ECO:0007669"/>
    <property type="project" value="InterPro"/>
</dbReference>
<keyword evidence="11" id="KW-0325">Glycoprotein</keyword>
<dbReference type="GO" id="GO:0005615">
    <property type="term" value="C:extracellular space"/>
    <property type="evidence" value="ECO:0007669"/>
    <property type="project" value="UniProtKB-UniRule"/>
</dbReference>
<dbReference type="Pfam" id="PF00688">
    <property type="entry name" value="TGFb_propeptide"/>
    <property type="match status" value="1"/>
</dbReference>
<evidence type="ECO:0000256" key="2">
    <source>
        <dbReference type="ARBA" id="ARBA00003972"/>
    </source>
</evidence>
<evidence type="ECO:0000256" key="4">
    <source>
        <dbReference type="ARBA" id="ARBA00006656"/>
    </source>
</evidence>
<dbReference type="InterPro" id="IPR015615">
    <property type="entry name" value="TGF-beta-rel"/>
</dbReference>
<dbReference type="EMBL" id="AFYH01010038">
    <property type="status" value="NOT_ANNOTATED_CDS"/>
    <property type="molecule type" value="Genomic_DNA"/>
</dbReference>
<evidence type="ECO:0000259" key="19">
    <source>
        <dbReference type="PROSITE" id="PS51362"/>
    </source>
</evidence>
<dbReference type="SMART" id="SM00204">
    <property type="entry name" value="TGFB"/>
    <property type="match status" value="1"/>
</dbReference>
<dbReference type="PIRSF" id="PIRSF001787">
    <property type="entry name" value="TGF-beta"/>
    <property type="match status" value="1"/>
</dbReference>
<feature type="coiled-coil region" evidence="18">
    <location>
        <begin position="74"/>
        <end position="101"/>
    </location>
</feature>
<name>H3BFI1_LATCH</name>
<dbReference type="InterPro" id="IPR017948">
    <property type="entry name" value="TGFb_CS"/>
</dbReference>
<dbReference type="Proteomes" id="UP000008672">
    <property type="component" value="Unassembled WGS sequence"/>
</dbReference>
<evidence type="ECO:0000256" key="14">
    <source>
        <dbReference type="ARBA" id="ARBA00046153"/>
    </source>
</evidence>
<dbReference type="GO" id="GO:0009887">
    <property type="term" value="P:animal organ morphogenesis"/>
    <property type="evidence" value="ECO:0007669"/>
    <property type="project" value="UniProtKB-ARBA"/>
</dbReference>
<sequence length="401" mass="46246">FSMGIQRAFLVFLLLDSISWTLSLSTCKTFDMDMAKRKRIEAIRGQILSKLKLSKAPEEESDEVVVPEVVMSLYNSTRDMVEELTREQDQIETAEEEYYAKEVTKFEIIPQNQYHHQSRKTPRGITEKNFLFNVSQIRGNISDEGLLHRAELRILRESNPSASLTTQRVELYQILTRFAELKDQRYLESRVVNPRDAAEWISFDVTESVKQWINSKEASHGFQLKAHCPCGASVSFSDLSVPIFLFQGLDTKRGDLELFSMKNQKLPHLLIMSTPAERAEHLHSSKRKRDVDTTYCFENVEKNCCVRPLYIDFRKDLGWKWIHEPKGYSANFCMGPCPYIWSMDTQYSKVLALYNQHNPDASAAPCCVPQVLEPLPILYYVGRQAKVEQLSNMVVKSCKCS</sequence>
<dbReference type="GO" id="GO:0008083">
    <property type="term" value="F:growth factor activity"/>
    <property type="evidence" value="ECO:0007669"/>
    <property type="project" value="UniProtKB-UniRule"/>
</dbReference>
<evidence type="ECO:0000256" key="5">
    <source>
        <dbReference type="ARBA" id="ARBA00022525"/>
    </source>
</evidence>
<evidence type="ECO:0000256" key="18">
    <source>
        <dbReference type="SAM" id="Coils"/>
    </source>
</evidence>
<dbReference type="SUPFAM" id="SSF57501">
    <property type="entry name" value="Cystine-knot cytokines"/>
    <property type="match status" value="1"/>
</dbReference>
<keyword evidence="6" id="KW-0272">Extracellular matrix</keyword>
<evidence type="ECO:0000256" key="6">
    <source>
        <dbReference type="ARBA" id="ARBA00022530"/>
    </source>
</evidence>
<evidence type="ECO:0000313" key="21">
    <source>
        <dbReference type="Proteomes" id="UP000008672"/>
    </source>
</evidence>
<keyword evidence="8 15" id="KW-0732">Signal</keyword>
<dbReference type="PROSITE" id="PS00250">
    <property type="entry name" value="TGF_BETA_1"/>
    <property type="match status" value="1"/>
</dbReference>
<feature type="domain" description="TGF-beta family profile" evidence="19">
    <location>
        <begin position="286"/>
        <end position="401"/>
    </location>
</feature>
<evidence type="ECO:0000256" key="16">
    <source>
        <dbReference type="PIRSR" id="PIRSR001787-1"/>
    </source>
</evidence>
<feature type="disulfide bond" evidence="16">
    <location>
        <begin position="333"/>
        <end position="398"/>
    </location>
</feature>
<dbReference type="InterPro" id="IPR001839">
    <property type="entry name" value="TGF-b_C"/>
</dbReference>
<keyword evidence="10 16" id="KW-1015">Disulfide bond</keyword>
<dbReference type="OMA" id="WINSKEA"/>
<dbReference type="GO" id="GO:0042127">
    <property type="term" value="P:regulation of cell population proliferation"/>
    <property type="evidence" value="ECO:0007669"/>
    <property type="project" value="TreeGrafter"/>
</dbReference>
<reference evidence="21" key="1">
    <citation type="submission" date="2011-08" db="EMBL/GenBank/DDBJ databases">
        <title>The draft genome of Latimeria chalumnae.</title>
        <authorList>
            <person name="Di Palma F."/>
            <person name="Alfoldi J."/>
            <person name="Johnson J."/>
            <person name="Berlin A."/>
            <person name="Gnerre S."/>
            <person name="Jaffe D."/>
            <person name="MacCallum I."/>
            <person name="Young S."/>
            <person name="Walker B.J."/>
            <person name="Lander E."/>
            <person name="Lindblad-Toh K."/>
        </authorList>
    </citation>
    <scope>NUCLEOTIDE SEQUENCE [LARGE SCALE GENOMIC DNA]</scope>
    <source>
        <strain evidence="21">Wild caught</strain>
    </source>
</reference>
<dbReference type="PANTHER" id="PTHR11848:SF125">
    <property type="entry name" value="TRANSFORMING GROWTH FACTOR BETA-1 PROPROTEIN"/>
    <property type="match status" value="1"/>
</dbReference>
<dbReference type="Gene3D" id="2.10.90.10">
    <property type="entry name" value="Cystine-knot cytokines"/>
    <property type="match status" value="1"/>
</dbReference>
<dbReference type="GO" id="GO:0048731">
    <property type="term" value="P:system development"/>
    <property type="evidence" value="ECO:0007669"/>
    <property type="project" value="UniProtKB-ARBA"/>
</dbReference>
<evidence type="ECO:0000256" key="7">
    <source>
        <dbReference type="ARBA" id="ARBA00022685"/>
    </source>
</evidence>
<dbReference type="InterPro" id="IPR029034">
    <property type="entry name" value="Cystine-knot_cytokine"/>
</dbReference>
<evidence type="ECO:0000256" key="8">
    <source>
        <dbReference type="ARBA" id="ARBA00022729"/>
    </source>
</evidence>
<dbReference type="EMBL" id="AFYH01010041">
    <property type="status" value="NOT_ANNOTATED_CDS"/>
    <property type="molecule type" value="Genomic_DNA"/>
</dbReference>
<dbReference type="GeneTree" id="ENSGT00940000155747"/>
<dbReference type="FunFam" id="2.60.120.970:FF:000006">
    <property type="entry name" value="Transforming growth factor beta"/>
    <property type="match status" value="1"/>
</dbReference>
<comment type="function">
    <text evidence="14">Transforming growth factor beta-3: Multifunctional protein that regulates embryogenesis and cell differentiation and is required in various processes such as secondary palate development. Activation into mature form follows different steps: following cleavage of the proprotein in the Golgi apparatus, Latency-associated peptide (LAP) and Transforming growth factor beta-3 (TGF-beta-3) chains remain non-covalently linked rendering TGF-beta-3 inactive during storage in extracellular matrix. At the same time, LAP chain interacts with 'milieu molecules', such as LTBP1 and LRRC32/GARP that control activation of TGF-beta-3 and maintain it in a latent state during storage in extracellular milieus. TGF-beta-3 is released from LAP by integrins: integrin-binding results in distortion of the LAP chain and subsequent release of the active TGF-beta-3. Once activated following release of LAP, TGF-beta-3 acts by binding to TGF-beta receptors (TGFBR1 and TGFBR2), which transduce signal.</text>
</comment>
<dbReference type="Pfam" id="PF00019">
    <property type="entry name" value="TGF_beta"/>
    <property type="match status" value="1"/>
</dbReference>
<feature type="signal peptide" evidence="15">
    <location>
        <begin position="1"/>
        <end position="23"/>
    </location>
</feature>
<dbReference type="EMBL" id="AFYH01010037">
    <property type="status" value="NOT_ANNOTATED_CDS"/>
    <property type="molecule type" value="Genomic_DNA"/>
</dbReference>
<evidence type="ECO:0000256" key="15">
    <source>
        <dbReference type="PIRNR" id="PIRNR001787"/>
    </source>
</evidence>
<dbReference type="PRINTS" id="PR01423">
    <property type="entry name" value="TGFBETA"/>
</dbReference>
<accession>H3BFI1</accession>
<comment type="subcellular location">
    <subcellularLocation>
        <location evidence="3">Secreted</location>
        <location evidence="3">Extracellular space</location>
        <location evidence="3">Extracellular matrix</location>
    </subcellularLocation>
</comment>
<comment type="function">
    <text evidence="13">Required to maintain the Transforming growth factor beta-3 (TGF-beta-3) chain in a latent state during storage in extracellular matrix. Associates non-covalently with TGF-beta-3 and regulates its activation via interaction with 'milieu molecules', such as LTBP1 and LRRC32/GARP, that control activation of TGF-beta-3. Interaction with integrins results in distortion of the Latency-associated peptide chain and subsequent release of the active TGF-beta-3.</text>
</comment>
<keyword evidence="12 15" id="KW-0497">Mitogen</keyword>
<evidence type="ECO:0000256" key="13">
    <source>
        <dbReference type="ARBA" id="ARBA00045988"/>
    </source>
</evidence>
<evidence type="ECO:0000256" key="9">
    <source>
        <dbReference type="ARBA" id="ARBA00023030"/>
    </source>
</evidence>
<dbReference type="InParanoid" id="H3BFI1"/>
<evidence type="ECO:0000256" key="10">
    <source>
        <dbReference type="ARBA" id="ARBA00023157"/>
    </source>
</evidence>
<proteinExistence type="inferred from homology"/>
<dbReference type="EMBL" id="AFYH01010039">
    <property type="status" value="NOT_ANNOTATED_CDS"/>
    <property type="molecule type" value="Genomic_DNA"/>
</dbReference>
<dbReference type="Gene3D" id="2.60.120.970">
    <property type="match status" value="1"/>
</dbReference>
<dbReference type="EMBL" id="AFYH01010036">
    <property type="status" value="NOT_ANNOTATED_CDS"/>
    <property type="molecule type" value="Genomic_DNA"/>
</dbReference>
<dbReference type="GO" id="GO:0051781">
    <property type="term" value="P:positive regulation of cell division"/>
    <property type="evidence" value="ECO:0007669"/>
    <property type="project" value="UniProtKB-UniRule"/>
</dbReference>
<keyword evidence="18" id="KW-0175">Coiled coil</keyword>
<keyword evidence="7" id="KW-0165">Cleavage on pair of basic residues</keyword>
<dbReference type="InterPro" id="IPR016319">
    <property type="entry name" value="TGF-beta"/>
</dbReference>
<feature type="disulfide bond" evidence="16">
    <location>
        <begin position="304"/>
        <end position="367"/>
    </location>
</feature>
<evidence type="ECO:0000256" key="11">
    <source>
        <dbReference type="ARBA" id="ARBA00023180"/>
    </source>
</evidence>
<feature type="disulfide bond" evidence="16">
    <location>
        <begin position="296"/>
        <end position="305"/>
    </location>
</feature>
<dbReference type="eggNOG" id="KOG3900">
    <property type="taxonomic scope" value="Eukaryota"/>
</dbReference>
<dbReference type="InterPro" id="IPR003939">
    <property type="entry name" value="TGFb1"/>
</dbReference>
<keyword evidence="9 15" id="KW-0339">Growth factor</keyword>
<comment type="subunit">
    <text evidence="15">Homodimer; disulfide-linked.</text>
</comment>
<comment type="similarity">
    <text evidence="4 15 17">Belongs to the TGF-beta family.</text>
</comment>
<comment type="function">
    <text evidence="2">Transforming growth factor beta-3 proprotein: Precursor of the Latency-associated peptide (LAP) and Transforming growth factor beta-3 (TGF-beta-3) chains, which constitute the regulatory and active subunit of TGF-beta-3, respectively.</text>
</comment>
<dbReference type="Ensembl" id="ENSLACT00000020792.1">
    <property type="protein sequence ID" value="ENSLACP00000020652.1"/>
    <property type="gene ID" value="ENSLACG00000018146.2"/>
</dbReference>
<feature type="chain" id="PRO_5003580792" description="Transforming growth factor beta" evidence="15">
    <location>
        <begin position="24"/>
        <end position="401"/>
    </location>
</feature>
<feature type="disulfide bond" evidence="16">
    <location>
        <begin position="337"/>
        <end position="400"/>
    </location>
</feature>
<dbReference type="CDD" id="cd19384">
    <property type="entry name" value="TGF_beta_TGFB1"/>
    <property type="match status" value="1"/>
</dbReference>
<keyword evidence="21" id="KW-1185">Reference proteome</keyword>
<keyword evidence="5 15" id="KW-0964">Secreted</keyword>